<feature type="region of interest" description="Disordered" evidence="2">
    <location>
        <begin position="1"/>
        <end position="24"/>
    </location>
</feature>
<dbReference type="InterPro" id="IPR043129">
    <property type="entry name" value="ATPase_NBD"/>
</dbReference>
<dbReference type="GO" id="GO:0001678">
    <property type="term" value="P:intracellular glucose homeostasis"/>
    <property type="evidence" value="ECO:0007669"/>
    <property type="project" value="InterPro"/>
</dbReference>
<reference evidence="5" key="1">
    <citation type="submission" date="2020-07" db="EMBL/GenBank/DDBJ databases">
        <authorList>
            <person name="Lin J."/>
        </authorList>
    </citation>
    <scope>NUCLEOTIDE SEQUENCE</scope>
</reference>
<dbReference type="PANTHER" id="PTHR19443">
    <property type="entry name" value="HEXOKINASE"/>
    <property type="match status" value="1"/>
</dbReference>
<dbReference type="InterPro" id="IPR022672">
    <property type="entry name" value="Hexokinase_N"/>
</dbReference>
<keyword evidence="1" id="KW-0067">ATP-binding</keyword>
<keyword evidence="1" id="KW-0324">Glycolysis</keyword>
<keyword evidence="1" id="KW-0547">Nucleotide-binding</keyword>
<keyword evidence="1" id="KW-0808">Transferase</keyword>
<sequence>MSLNNNGNAIGEEGAGGRRRWGGWGSRLRGVRRGGVRGGGGAGGAEGEGAAAVVARGGGGREFEEGCATAGEAEAGGGRARRGDARGLGSDGGSKLKMLLTFIDTLPMVDARLMNPSVVVDARSEEGIYYALDLGGTNFRVLRVQLGDERRALGFTFSFPVRQLPFPQAFLSSGQKGFSIEDAVSCKDIARGLEEAMTTKGLNMRVAALVNDTVGTLALVIITIRIQWLL</sequence>
<feature type="domain" description="Hexokinase N-terminal" evidence="4">
    <location>
        <begin position="86"/>
        <end position="149"/>
    </location>
</feature>
<evidence type="ECO:0000313" key="5">
    <source>
        <dbReference type="EMBL" id="CAD1840024.1"/>
    </source>
</evidence>
<dbReference type="GO" id="GO:0005536">
    <property type="term" value="F:D-glucose binding"/>
    <property type="evidence" value="ECO:0007669"/>
    <property type="project" value="InterPro"/>
</dbReference>
<proteinExistence type="inferred from homology"/>
<keyword evidence="3" id="KW-0812">Transmembrane</keyword>
<dbReference type="GO" id="GO:0004396">
    <property type="term" value="F:hexokinase activity"/>
    <property type="evidence" value="ECO:0007669"/>
    <property type="project" value="UniProtKB-UniRule"/>
</dbReference>
<keyword evidence="3" id="KW-1133">Transmembrane helix</keyword>
<dbReference type="InterPro" id="IPR001312">
    <property type="entry name" value="Hexokinase"/>
</dbReference>
<protein>
    <recommendedName>
        <fullName evidence="1">Phosphotransferase</fullName>
        <ecNumber evidence="1">2.7.1.-</ecNumber>
    </recommendedName>
</protein>
<dbReference type="GO" id="GO:0005524">
    <property type="term" value="F:ATP binding"/>
    <property type="evidence" value="ECO:0007669"/>
    <property type="project" value="UniProtKB-UniRule"/>
</dbReference>
<name>A0A6V7QA14_ANACO</name>
<dbReference type="GO" id="GO:0005829">
    <property type="term" value="C:cytosol"/>
    <property type="evidence" value="ECO:0007669"/>
    <property type="project" value="TreeGrafter"/>
</dbReference>
<keyword evidence="1" id="KW-0418">Kinase</keyword>
<evidence type="ECO:0000259" key="4">
    <source>
        <dbReference type="Pfam" id="PF00349"/>
    </source>
</evidence>
<feature type="transmembrane region" description="Helical" evidence="3">
    <location>
        <begin position="206"/>
        <end position="228"/>
    </location>
</feature>
<dbReference type="GO" id="GO:0005739">
    <property type="term" value="C:mitochondrion"/>
    <property type="evidence" value="ECO:0007669"/>
    <property type="project" value="TreeGrafter"/>
</dbReference>
<dbReference type="EC" id="2.7.1.-" evidence="1"/>
<dbReference type="Pfam" id="PF00349">
    <property type="entry name" value="Hexokinase_1"/>
    <property type="match status" value="2"/>
</dbReference>
<evidence type="ECO:0000256" key="2">
    <source>
        <dbReference type="SAM" id="MobiDB-lite"/>
    </source>
</evidence>
<gene>
    <name evidence="5" type="ORF">CB5_LOCUS23235</name>
</gene>
<dbReference type="EMBL" id="LR862134">
    <property type="protein sequence ID" value="CAD1840024.1"/>
    <property type="molecule type" value="Genomic_DNA"/>
</dbReference>
<evidence type="ECO:0000256" key="1">
    <source>
        <dbReference type="RuleBase" id="RU362007"/>
    </source>
</evidence>
<dbReference type="SUPFAM" id="SSF53067">
    <property type="entry name" value="Actin-like ATPase domain"/>
    <property type="match status" value="1"/>
</dbReference>
<dbReference type="Gene3D" id="3.30.420.40">
    <property type="match status" value="2"/>
</dbReference>
<dbReference type="PANTHER" id="PTHR19443:SF6">
    <property type="entry name" value="HEXOKINASE-4"/>
    <property type="match status" value="1"/>
</dbReference>
<organism evidence="5">
    <name type="scientific">Ananas comosus var. bracteatus</name>
    <name type="common">red pineapple</name>
    <dbReference type="NCBI Taxonomy" id="296719"/>
    <lineage>
        <taxon>Eukaryota</taxon>
        <taxon>Viridiplantae</taxon>
        <taxon>Streptophyta</taxon>
        <taxon>Embryophyta</taxon>
        <taxon>Tracheophyta</taxon>
        <taxon>Spermatophyta</taxon>
        <taxon>Magnoliopsida</taxon>
        <taxon>Liliopsida</taxon>
        <taxon>Poales</taxon>
        <taxon>Bromeliaceae</taxon>
        <taxon>Bromelioideae</taxon>
        <taxon>Ananas</taxon>
    </lineage>
</organism>
<feature type="domain" description="Hexokinase N-terminal" evidence="4">
    <location>
        <begin position="150"/>
        <end position="218"/>
    </location>
</feature>
<keyword evidence="3" id="KW-0472">Membrane</keyword>
<accession>A0A6V7QA14</accession>
<evidence type="ECO:0000256" key="3">
    <source>
        <dbReference type="SAM" id="Phobius"/>
    </source>
</evidence>
<dbReference type="AlphaFoldDB" id="A0A6V7QA14"/>
<dbReference type="GO" id="GO:0006096">
    <property type="term" value="P:glycolytic process"/>
    <property type="evidence" value="ECO:0007669"/>
    <property type="project" value="UniProtKB-KW"/>
</dbReference>
<comment type="similarity">
    <text evidence="1">Belongs to the hexokinase family.</text>
</comment>